<dbReference type="Proteomes" id="UP000272942">
    <property type="component" value="Unassembled WGS sequence"/>
</dbReference>
<feature type="region of interest" description="Disordered" evidence="1">
    <location>
        <begin position="1"/>
        <end position="41"/>
    </location>
</feature>
<evidence type="ECO:0000256" key="1">
    <source>
        <dbReference type="SAM" id="MobiDB-lite"/>
    </source>
</evidence>
<feature type="compositionally biased region" description="Basic and acidic residues" evidence="1">
    <location>
        <begin position="1"/>
        <end position="20"/>
    </location>
</feature>
<dbReference type="WBParaSite" id="ECPE_0000167701-mRNA-1">
    <property type="protein sequence ID" value="ECPE_0000167701-mRNA-1"/>
    <property type="gene ID" value="ECPE_0000167701"/>
</dbReference>
<accession>A0A183A3Z2</accession>
<reference evidence="2 3" key="2">
    <citation type="submission" date="2018-11" db="EMBL/GenBank/DDBJ databases">
        <authorList>
            <consortium name="Pathogen Informatics"/>
        </authorList>
    </citation>
    <scope>NUCLEOTIDE SEQUENCE [LARGE SCALE GENOMIC DNA]</scope>
    <source>
        <strain evidence="2 3">Egypt</strain>
    </source>
</reference>
<reference evidence="4" key="1">
    <citation type="submission" date="2016-06" db="UniProtKB">
        <authorList>
            <consortium name="WormBaseParasite"/>
        </authorList>
    </citation>
    <scope>IDENTIFICATION</scope>
</reference>
<sequence>MNGHSSRLDDHNSDHRDIKPSDQLSNQQQQQSGSSTRQAALAAAAMAKVSAELTMNAPFSLTDRLTDGSLRRPRRSETVPNGSRAPRRSDSNRRVSDASGKFCIYPRYFIISTHVIYFSIPHTNRRTVGLNFLGYCACCSLSSVFMKEGFTTNITGGPHERSL</sequence>
<proteinExistence type="predicted"/>
<dbReference type="EMBL" id="UZAN01012935">
    <property type="protein sequence ID" value="VDP44021.1"/>
    <property type="molecule type" value="Genomic_DNA"/>
</dbReference>
<organism evidence="4">
    <name type="scientific">Echinostoma caproni</name>
    <dbReference type="NCBI Taxonomy" id="27848"/>
    <lineage>
        <taxon>Eukaryota</taxon>
        <taxon>Metazoa</taxon>
        <taxon>Spiralia</taxon>
        <taxon>Lophotrochozoa</taxon>
        <taxon>Platyhelminthes</taxon>
        <taxon>Trematoda</taxon>
        <taxon>Digenea</taxon>
        <taxon>Plagiorchiida</taxon>
        <taxon>Echinostomata</taxon>
        <taxon>Echinostomatoidea</taxon>
        <taxon>Echinostomatidae</taxon>
        <taxon>Echinostoma</taxon>
    </lineage>
</organism>
<gene>
    <name evidence="2" type="ORF">ECPE_LOCUS1677</name>
</gene>
<feature type="compositionally biased region" description="Low complexity" evidence="1">
    <location>
        <begin position="21"/>
        <end position="41"/>
    </location>
</feature>
<protein>
    <submittedName>
        <fullName evidence="2 4">Uncharacterized protein</fullName>
    </submittedName>
</protein>
<evidence type="ECO:0000313" key="3">
    <source>
        <dbReference type="Proteomes" id="UP000272942"/>
    </source>
</evidence>
<evidence type="ECO:0000313" key="2">
    <source>
        <dbReference type="EMBL" id="VDP44021.1"/>
    </source>
</evidence>
<feature type="region of interest" description="Disordered" evidence="1">
    <location>
        <begin position="62"/>
        <end position="96"/>
    </location>
</feature>
<dbReference type="AlphaFoldDB" id="A0A183A3Z2"/>
<name>A0A183A3Z2_9TREM</name>
<evidence type="ECO:0000313" key="4">
    <source>
        <dbReference type="WBParaSite" id="ECPE_0000167701-mRNA-1"/>
    </source>
</evidence>
<feature type="compositionally biased region" description="Basic and acidic residues" evidence="1">
    <location>
        <begin position="87"/>
        <end position="96"/>
    </location>
</feature>
<keyword evidence="3" id="KW-1185">Reference proteome</keyword>